<dbReference type="Proteomes" id="UP001234297">
    <property type="component" value="Chromosome 12"/>
</dbReference>
<proteinExistence type="predicted"/>
<organism evidence="1 2">
    <name type="scientific">Persea americana</name>
    <name type="common">Avocado</name>
    <dbReference type="NCBI Taxonomy" id="3435"/>
    <lineage>
        <taxon>Eukaryota</taxon>
        <taxon>Viridiplantae</taxon>
        <taxon>Streptophyta</taxon>
        <taxon>Embryophyta</taxon>
        <taxon>Tracheophyta</taxon>
        <taxon>Spermatophyta</taxon>
        <taxon>Magnoliopsida</taxon>
        <taxon>Magnoliidae</taxon>
        <taxon>Laurales</taxon>
        <taxon>Lauraceae</taxon>
        <taxon>Persea</taxon>
    </lineage>
</organism>
<protein>
    <submittedName>
        <fullName evidence="1">Uncharacterized protein</fullName>
    </submittedName>
</protein>
<dbReference type="EMBL" id="CM056820">
    <property type="protein sequence ID" value="KAJ8615144.1"/>
    <property type="molecule type" value="Genomic_DNA"/>
</dbReference>
<name>A0ACC2K205_PERAE</name>
<sequence length="140" mass="16247">MLDSSTVWLQFSSKVEASEFLVFANNGKDSPFLAVEGWMEVIARPPRAVWLRFRGVPLHVWTEGIFRLLGDCVGKTLEVDIRTVKQEFLLFGRVKVKRDDFWNLLKEIILWLDDLRVPLKVEQDISDCEQEEGLNIPDLK</sequence>
<keyword evidence="2" id="KW-1185">Reference proteome</keyword>
<accession>A0ACC2K205</accession>
<gene>
    <name evidence="1" type="ORF">MRB53_034516</name>
</gene>
<reference evidence="1 2" key="1">
    <citation type="journal article" date="2022" name="Hortic Res">
        <title>A haplotype resolved chromosomal level avocado genome allows analysis of novel avocado genes.</title>
        <authorList>
            <person name="Nath O."/>
            <person name="Fletcher S.J."/>
            <person name="Hayward A."/>
            <person name="Shaw L.M."/>
            <person name="Masouleh A.K."/>
            <person name="Furtado A."/>
            <person name="Henry R.J."/>
            <person name="Mitter N."/>
        </authorList>
    </citation>
    <scope>NUCLEOTIDE SEQUENCE [LARGE SCALE GENOMIC DNA]</scope>
    <source>
        <strain evidence="2">cv. Hass</strain>
    </source>
</reference>
<evidence type="ECO:0000313" key="2">
    <source>
        <dbReference type="Proteomes" id="UP001234297"/>
    </source>
</evidence>
<evidence type="ECO:0000313" key="1">
    <source>
        <dbReference type="EMBL" id="KAJ8615144.1"/>
    </source>
</evidence>
<comment type="caution">
    <text evidence="1">The sequence shown here is derived from an EMBL/GenBank/DDBJ whole genome shotgun (WGS) entry which is preliminary data.</text>
</comment>